<comment type="caution">
    <text evidence="2">The sequence shown here is derived from an EMBL/GenBank/DDBJ whole genome shotgun (WGS) entry which is preliminary data.</text>
</comment>
<evidence type="ECO:0000313" key="3">
    <source>
        <dbReference type="Proteomes" id="UP000003781"/>
    </source>
</evidence>
<dbReference type="eggNOG" id="ENOG5030QI9">
    <property type="taxonomic scope" value="Bacteria"/>
</dbReference>
<keyword evidence="3" id="KW-1185">Reference proteome</keyword>
<protein>
    <submittedName>
        <fullName evidence="2">Uncharacterized protein</fullName>
    </submittedName>
</protein>
<sequence length="43" mass="4598">MTGELIDVWMYTMTIDQLLLLIALLSPGILLSALVMGSFAKGG</sequence>
<proteinExistence type="predicted"/>
<accession>A3IRD3</accession>
<reference evidence="2 3" key="1">
    <citation type="submission" date="2007-03" db="EMBL/GenBank/DDBJ databases">
        <authorList>
            <person name="Stal L."/>
            <person name="Ferriera S."/>
            <person name="Johnson J."/>
            <person name="Kravitz S."/>
            <person name="Beeson K."/>
            <person name="Sutton G."/>
            <person name="Rogers Y.-H."/>
            <person name="Friedman R."/>
            <person name="Frazier M."/>
            <person name="Venter J.C."/>
        </authorList>
    </citation>
    <scope>NUCLEOTIDE SEQUENCE [LARGE SCALE GENOMIC DNA]</scope>
    <source>
        <strain evidence="2 3">CCY0110</strain>
    </source>
</reference>
<feature type="transmembrane region" description="Helical" evidence="1">
    <location>
        <begin position="18"/>
        <end position="40"/>
    </location>
</feature>
<keyword evidence="1" id="KW-0472">Membrane</keyword>
<evidence type="ECO:0000256" key="1">
    <source>
        <dbReference type="SAM" id="Phobius"/>
    </source>
</evidence>
<dbReference type="RefSeq" id="WP_008275944.1">
    <property type="nucleotide sequence ID" value="NZ_AAXW01000018.1"/>
</dbReference>
<dbReference type="EMBL" id="AAXW01000018">
    <property type="protein sequence ID" value="EAZ90935.1"/>
    <property type="molecule type" value="Genomic_DNA"/>
</dbReference>
<keyword evidence="1" id="KW-0812">Transmembrane</keyword>
<dbReference type="AlphaFoldDB" id="A3IRD3"/>
<evidence type="ECO:0000313" key="2">
    <source>
        <dbReference type="EMBL" id="EAZ90935.1"/>
    </source>
</evidence>
<dbReference type="Proteomes" id="UP000003781">
    <property type="component" value="Unassembled WGS sequence"/>
</dbReference>
<gene>
    <name evidence="2" type="ORF">CY0110_21145</name>
</gene>
<keyword evidence="1" id="KW-1133">Transmembrane helix</keyword>
<name>A3IRD3_9CHRO</name>
<organism evidence="2 3">
    <name type="scientific">Crocosphaera chwakensis CCY0110</name>
    <dbReference type="NCBI Taxonomy" id="391612"/>
    <lineage>
        <taxon>Bacteria</taxon>
        <taxon>Bacillati</taxon>
        <taxon>Cyanobacteriota</taxon>
        <taxon>Cyanophyceae</taxon>
        <taxon>Oscillatoriophycideae</taxon>
        <taxon>Chroococcales</taxon>
        <taxon>Aphanothecaceae</taxon>
        <taxon>Crocosphaera</taxon>
        <taxon>Crocosphaera chwakensis</taxon>
    </lineage>
</organism>